<dbReference type="AlphaFoldDB" id="A0A521G2X9"/>
<keyword evidence="7" id="KW-1185">Reference proteome</keyword>
<accession>A0A521G2X9</accession>
<proteinExistence type="inferred from homology"/>
<dbReference type="InterPro" id="IPR000847">
    <property type="entry name" value="LysR_HTH_N"/>
</dbReference>
<comment type="similarity">
    <text evidence="1">Belongs to the LysR transcriptional regulatory family.</text>
</comment>
<dbReference type="PANTHER" id="PTHR30126:SF94">
    <property type="entry name" value="LYSR FAMILY TRANSCRIPTIONAL REGULATOR"/>
    <property type="match status" value="1"/>
</dbReference>
<evidence type="ECO:0000256" key="2">
    <source>
        <dbReference type="ARBA" id="ARBA00023015"/>
    </source>
</evidence>
<organism evidence="6 7">
    <name type="scientific">Candidatus Electronema aureum</name>
    <dbReference type="NCBI Taxonomy" id="2005002"/>
    <lineage>
        <taxon>Bacteria</taxon>
        <taxon>Pseudomonadati</taxon>
        <taxon>Thermodesulfobacteriota</taxon>
        <taxon>Desulfobulbia</taxon>
        <taxon>Desulfobulbales</taxon>
        <taxon>Desulfobulbaceae</taxon>
        <taxon>Candidatus Electronema</taxon>
    </lineage>
</organism>
<evidence type="ECO:0000259" key="5">
    <source>
        <dbReference type="PROSITE" id="PS50931"/>
    </source>
</evidence>
<dbReference type="CDD" id="cd08420">
    <property type="entry name" value="PBP2_CysL_like"/>
    <property type="match status" value="1"/>
</dbReference>
<dbReference type="Pfam" id="PF03466">
    <property type="entry name" value="LysR_substrate"/>
    <property type="match status" value="1"/>
</dbReference>
<dbReference type="GO" id="GO:0000976">
    <property type="term" value="F:transcription cis-regulatory region binding"/>
    <property type="evidence" value="ECO:0007669"/>
    <property type="project" value="TreeGrafter"/>
</dbReference>
<feature type="domain" description="HTH lysR-type" evidence="5">
    <location>
        <begin position="3"/>
        <end position="60"/>
    </location>
</feature>
<dbReference type="PROSITE" id="PS50931">
    <property type="entry name" value="HTH_LYSR"/>
    <property type="match status" value="1"/>
</dbReference>
<dbReference type="Proteomes" id="UP000316238">
    <property type="component" value="Unassembled WGS sequence"/>
</dbReference>
<name>A0A521G2X9_9BACT</name>
<evidence type="ECO:0000313" key="7">
    <source>
        <dbReference type="Proteomes" id="UP000316238"/>
    </source>
</evidence>
<reference evidence="6" key="1">
    <citation type="submission" date="2017-07" db="EMBL/GenBank/DDBJ databases">
        <title>The cable genome - Insights into the physiology and evolution of filamentous bacteria capable of sulfide oxidation via long distance electron transfer.</title>
        <authorList>
            <person name="Thorup C."/>
            <person name="Bjerg J.T."/>
            <person name="Schreiber L."/>
            <person name="Nielsen L.P."/>
            <person name="Kjeldsen K.U."/>
            <person name="Boesen T."/>
            <person name="Boggild A."/>
            <person name="Meysman F."/>
            <person name="Geelhoed J."/>
            <person name="Schramm A."/>
        </authorList>
    </citation>
    <scope>NUCLEOTIDE SEQUENCE [LARGE SCALE GENOMIC DNA]</scope>
    <source>
        <strain evidence="6">GS</strain>
    </source>
</reference>
<dbReference type="InterPro" id="IPR036388">
    <property type="entry name" value="WH-like_DNA-bd_sf"/>
</dbReference>
<comment type="caution">
    <text evidence="6">The sequence shown here is derived from an EMBL/GenBank/DDBJ whole genome shotgun (WGS) entry which is preliminary data.</text>
</comment>
<evidence type="ECO:0000256" key="4">
    <source>
        <dbReference type="ARBA" id="ARBA00023163"/>
    </source>
</evidence>
<dbReference type="SUPFAM" id="SSF46785">
    <property type="entry name" value="Winged helix' DNA-binding domain"/>
    <property type="match status" value="1"/>
</dbReference>
<dbReference type="GO" id="GO:0003700">
    <property type="term" value="F:DNA-binding transcription factor activity"/>
    <property type="evidence" value="ECO:0007669"/>
    <property type="project" value="InterPro"/>
</dbReference>
<dbReference type="InterPro" id="IPR036390">
    <property type="entry name" value="WH_DNA-bd_sf"/>
</dbReference>
<dbReference type="PANTHER" id="PTHR30126">
    <property type="entry name" value="HTH-TYPE TRANSCRIPTIONAL REGULATOR"/>
    <property type="match status" value="1"/>
</dbReference>
<dbReference type="Gene3D" id="1.10.10.10">
    <property type="entry name" value="Winged helix-like DNA-binding domain superfamily/Winged helix DNA-binding domain"/>
    <property type="match status" value="1"/>
</dbReference>
<keyword evidence="2" id="KW-0805">Transcription regulation</keyword>
<dbReference type="SUPFAM" id="SSF53850">
    <property type="entry name" value="Periplasmic binding protein-like II"/>
    <property type="match status" value="1"/>
</dbReference>
<keyword evidence="3" id="KW-0238">DNA-binding</keyword>
<keyword evidence="4" id="KW-0804">Transcription</keyword>
<sequence>MAITLRQFEIFIAVAETTQVTKASKMMFLTQSAVSMALAELEHQLGGPLFDRHGRSLLLNDRGRYLLPIAKKLIFQVRNVESMLTENKASLAGSLEIIASSSIGNYVLPYPVGLFMRMHPDVRINMLVANTRQAERLVAQGVIDLGFVEGGIADEAVRRTPWFEDELRIIVSASHPLATQEVFRIPDDLEKTAWVLREEGSGTAEIFKTRLGNHAALLNVVTRMGHTEAIKKAVEAGVGASCLSELTICRETEYGWLKSLAIEGISTRRQLSIIQHQDKMTTRLMEEFLRFCGIMTECGLSREYLSSPRRLDELLRYAAGAAADSRQAP</sequence>
<dbReference type="Gene3D" id="3.40.190.290">
    <property type="match status" value="1"/>
</dbReference>
<evidence type="ECO:0000256" key="3">
    <source>
        <dbReference type="ARBA" id="ARBA00023125"/>
    </source>
</evidence>
<protein>
    <submittedName>
        <fullName evidence="6">Transcriptional regulator, LysR family</fullName>
    </submittedName>
</protein>
<gene>
    <name evidence="6" type="ORF">CDV28_10724</name>
</gene>
<dbReference type="PRINTS" id="PR00039">
    <property type="entry name" value="HTHLYSR"/>
</dbReference>
<evidence type="ECO:0000313" key="6">
    <source>
        <dbReference type="EMBL" id="TAA75377.1"/>
    </source>
</evidence>
<evidence type="ECO:0000256" key="1">
    <source>
        <dbReference type="ARBA" id="ARBA00009437"/>
    </source>
</evidence>
<dbReference type="InterPro" id="IPR005119">
    <property type="entry name" value="LysR_subst-bd"/>
</dbReference>
<dbReference type="Pfam" id="PF00126">
    <property type="entry name" value="HTH_1"/>
    <property type="match status" value="1"/>
</dbReference>
<dbReference type="EMBL" id="NQJD01000007">
    <property type="protein sequence ID" value="TAA75377.1"/>
    <property type="molecule type" value="Genomic_DNA"/>
</dbReference>